<dbReference type="EMBL" id="CAJVAF010000341">
    <property type="protein sequence ID" value="CAG7599140.1"/>
    <property type="molecule type" value="Genomic_DNA"/>
</dbReference>
<dbReference type="AlphaFoldDB" id="A0A8S4C3F3"/>
<dbReference type="GO" id="GO:0005829">
    <property type="term" value="C:cytosol"/>
    <property type="evidence" value="ECO:0007669"/>
    <property type="project" value="TreeGrafter"/>
</dbReference>
<comment type="caution">
    <text evidence="1">The sequence shown here is derived from an EMBL/GenBank/DDBJ whole genome shotgun (WGS) entry which is preliminary data.</text>
</comment>
<dbReference type="Proteomes" id="UP000837675">
    <property type="component" value="Unassembled WGS sequence"/>
</dbReference>
<dbReference type="GO" id="GO:0006598">
    <property type="term" value="P:polyamine catabolic process"/>
    <property type="evidence" value="ECO:0007669"/>
    <property type="project" value="TreeGrafter"/>
</dbReference>
<dbReference type="InterPro" id="IPR029062">
    <property type="entry name" value="Class_I_gatase-like"/>
</dbReference>
<keyword evidence="1" id="KW-0315">Glutamine amidotransferase</keyword>
<dbReference type="CDD" id="cd01745">
    <property type="entry name" value="GATase1_2"/>
    <property type="match status" value="1"/>
</dbReference>
<dbReference type="SUPFAM" id="SSF52317">
    <property type="entry name" value="Class I glutamine amidotransferase-like"/>
    <property type="match status" value="1"/>
</dbReference>
<gene>
    <name evidence="1" type="ORF">MHYMCMPASI_01071</name>
</gene>
<dbReference type="InterPro" id="IPR011697">
    <property type="entry name" value="Peptidase_C26"/>
</dbReference>
<organism evidence="1 2">
    <name type="scientific">Hyalomma marginatum</name>
    <dbReference type="NCBI Taxonomy" id="34627"/>
    <lineage>
        <taxon>Eukaryota</taxon>
        <taxon>Metazoa</taxon>
        <taxon>Ecdysozoa</taxon>
        <taxon>Arthropoda</taxon>
        <taxon>Chelicerata</taxon>
        <taxon>Arachnida</taxon>
        <taxon>Acari</taxon>
        <taxon>Parasitiformes</taxon>
        <taxon>Ixodida</taxon>
        <taxon>Ixodoidea</taxon>
        <taxon>Ixodidae</taxon>
        <taxon>Hyalomminae</taxon>
        <taxon>Hyalomma</taxon>
    </lineage>
</organism>
<dbReference type="InterPro" id="IPR044668">
    <property type="entry name" value="PuuD-like"/>
</dbReference>
<accession>A0A8S4C3F3</accession>
<dbReference type="GO" id="GO:0033969">
    <property type="term" value="F:gamma-glutamyl-gamma-aminobutyrate hydrolase activity"/>
    <property type="evidence" value="ECO:0007669"/>
    <property type="project" value="TreeGrafter"/>
</dbReference>
<dbReference type="Pfam" id="PF07722">
    <property type="entry name" value="Peptidase_C26"/>
    <property type="match status" value="1"/>
</dbReference>
<dbReference type="PANTHER" id="PTHR43235:SF1">
    <property type="entry name" value="GLUTAMINE AMIDOTRANSFERASE PB2B2.05-RELATED"/>
    <property type="match status" value="1"/>
</dbReference>
<dbReference type="PANTHER" id="PTHR43235">
    <property type="entry name" value="GLUTAMINE AMIDOTRANSFERASE PB2B2.05-RELATED"/>
    <property type="match status" value="1"/>
</dbReference>
<dbReference type="PROSITE" id="PS51273">
    <property type="entry name" value="GATASE_TYPE_1"/>
    <property type="match status" value="1"/>
</dbReference>
<evidence type="ECO:0000313" key="2">
    <source>
        <dbReference type="Proteomes" id="UP000837675"/>
    </source>
</evidence>
<reference evidence="1" key="1">
    <citation type="submission" date="2021-06" db="EMBL/GenBank/DDBJ databases">
        <authorList>
            <person name="Nardi T."/>
            <person name="Nardi T."/>
        </authorList>
    </citation>
    <scope>NUCLEOTIDE SEQUENCE</scope>
</reference>
<dbReference type="Gene3D" id="3.40.50.880">
    <property type="match status" value="1"/>
</dbReference>
<name>A0A8S4C3F3_9ACAR</name>
<keyword evidence="2" id="KW-1185">Reference proteome</keyword>
<proteinExistence type="predicted"/>
<evidence type="ECO:0000313" key="1">
    <source>
        <dbReference type="EMBL" id="CAG7599140.1"/>
    </source>
</evidence>
<protein>
    <submittedName>
        <fullName evidence="1">Glutamine amidotransferase</fullName>
    </submittedName>
</protein>
<sequence>MKQMINKPIIGTTVDFPENESYSKYPWYALRKNYADAISSFGGVPLLLSCDPNNIADYVKIIDGLIITGGDFDIDPHYYGQSITSETVRINSTRTNFEIEILGQFLNLNKPVLGICGGMQLLNIIKGGSLIQDIAEEMGSSFHQQGMPKHITTHSVKITKDTLLYNILQKDTIDVNTSHHQAVKALGKGVTLSAEAPDKIIEAIEIPDYKFCLGVQWHPEYLETSADKQLFKAFIQSIR</sequence>